<dbReference type="AlphaFoldDB" id="A0A510HE09"/>
<dbReference type="GO" id="GO:0016787">
    <property type="term" value="F:hydrolase activity"/>
    <property type="evidence" value="ECO:0007669"/>
    <property type="project" value="UniProtKB-KW"/>
</dbReference>
<evidence type="ECO:0000256" key="4">
    <source>
        <dbReference type="ARBA" id="ARBA00022801"/>
    </source>
</evidence>
<evidence type="ECO:0000256" key="2">
    <source>
        <dbReference type="ARBA" id="ARBA00022475"/>
    </source>
</evidence>
<evidence type="ECO:0000256" key="7">
    <source>
        <dbReference type="SAM" id="Phobius"/>
    </source>
</evidence>
<dbReference type="PANTHER" id="PTHR14969:SF62">
    <property type="entry name" value="DECAPRENYLPHOSPHORYL-5-PHOSPHORIBOSE PHOSPHATASE RV3807C-RELATED"/>
    <property type="match status" value="1"/>
</dbReference>
<keyword evidence="2" id="KW-1003">Cell membrane</keyword>
<evidence type="ECO:0000313" key="10">
    <source>
        <dbReference type="Proteomes" id="UP000318065"/>
    </source>
</evidence>
<comment type="subcellular location">
    <subcellularLocation>
        <location evidence="1">Cell membrane</location>
        <topology evidence="1">Multi-pass membrane protein</topology>
    </subcellularLocation>
</comment>
<organism evidence="9 10">
    <name type="scientific">Rubrobacter xylanophilus</name>
    <dbReference type="NCBI Taxonomy" id="49319"/>
    <lineage>
        <taxon>Bacteria</taxon>
        <taxon>Bacillati</taxon>
        <taxon>Actinomycetota</taxon>
        <taxon>Rubrobacteria</taxon>
        <taxon>Rubrobacterales</taxon>
        <taxon>Rubrobacteraceae</taxon>
        <taxon>Rubrobacter</taxon>
    </lineage>
</organism>
<gene>
    <name evidence="9" type="ORF">RxyAA322_00080</name>
</gene>
<accession>A0A510HE09</accession>
<feature type="transmembrane region" description="Helical" evidence="7">
    <location>
        <begin position="64"/>
        <end position="85"/>
    </location>
</feature>
<dbReference type="GO" id="GO:0005886">
    <property type="term" value="C:plasma membrane"/>
    <property type="evidence" value="ECO:0007669"/>
    <property type="project" value="UniProtKB-SubCell"/>
</dbReference>
<dbReference type="Gene3D" id="1.20.144.10">
    <property type="entry name" value="Phosphatidic acid phosphatase type 2/haloperoxidase"/>
    <property type="match status" value="1"/>
</dbReference>
<keyword evidence="3 7" id="KW-0812">Transmembrane</keyword>
<feature type="transmembrane region" description="Helical" evidence="7">
    <location>
        <begin position="35"/>
        <end position="57"/>
    </location>
</feature>
<proteinExistence type="predicted"/>
<evidence type="ECO:0000256" key="3">
    <source>
        <dbReference type="ARBA" id="ARBA00022692"/>
    </source>
</evidence>
<evidence type="ECO:0000259" key="8">
    <source>
        <dbReference type="SMART" id="SM00014"/>
    </source>
</evidence>
<dbReference type="InterPro" id="IPR000326">
    <property type="entry name" value="PAP2/HPO"/>
</dbReference>
<dbReference type="SUPFAM" id="SSF48317">
    <property type="entry name" value="Acid phosphatase/Vanadium-dependent haloperoxidase"/>
    <property type="match status" value="1"/>
</dbReference>
<evidence type="ECO:0000313" key="9">
    <source>
        <dbReference type="EMBL" id="BBL78154.1"/>
    </source>
</evidence>
<protein>
    <recommendedName>
        <fullName evidence="8">Phosphatidic acid phosphatase type 2/haloperoxidase domain-containing protein</fullName>
    </recommendedName>
</protein>
<feature type="domain" description="Phosphatidic acid phosphatase type 2/haloperoxidase" evidence="8">
    <location>
        <begin position="63"/>
        <end position="172"/>
    </location>
</feature>
<dbReference type="SMART" id="SM00014">
    <property type="entry name" value="acidPPc"/>
    <property type="match status" value="1"/>
</dbReference>
<keyword evidence="4" id="KW-0378">Hydrolase</keyword>
<dbReference type="EMBL" id="AP019791">
    <property type="protein sequence ID" value="BBL78154.1"/>
    <property type="molecule type" value="Genomic_DNA"/>
</dbReference>
<evidence type="ECO:0000256" key="6">
    <source>
        <dbReference type="ARBA" id="ARBA00023136"/>
    </source>
</evidence>
<keyword evidence="10" id="KW-1185">Reference proteome</keyword>
<evidence type="ECO:0000256" key="5">
    <source>
        <dbReference type="ARBA" id="ARBA00022989"/>
    </source>
</evidence>
<dbReference type="Proteomes" id="UP000318065">
    <property type="component" value="Chromosome"/>
</dbReference>
<feature type="transmembrane region" description="Helical" evidence="7">
    <location>
        <begin position="155"/>
        <end position="176"/>
    </location>
</feature>
<name>A0A510HE09_9ACTN</name>
<dbReference type="Pfam" id="PF01569">
    <property type="entry name" value="PAP2"/>
    <property type="match status" value="1"/>
</dbReference>
<dbReference type="InterPro" id="IPR036938">
    <property type="entry name" value="PAP2/HPO_sf"/>
</dbReference>
<keyword evidence="6 7" id="KW-0472">Membrane</keyword>
<dbReference type="PANTHER" id="PTHR14969">
    <property type="entry name" value="SPHINGOSINE-1-PHOSPHATE PHOSPHOHYDROLASE"/>
    <property type="match status" value="1"/>
</dbReference>
<evidence type="ECO:0000256" key="1">
    <source>
        <dbReference type="ARBA" id="ARBA00004651"/>
    </source>
</evidence>
<sequence length="178" mass="18917">MFVKGLARTLRDADRALFRMIFRIKWAPLTVLMRWFTVAGTAGALWGFLAALAFLLTGMQPASLVIPWGAVAVSWLVAEGAKYLFNRARPFIWDTGIAPLVKTPSSSSFPSGHSATAAAGAITLSVLYPAFSPLFVAAGLMVILSRVYLGVHFPLDVLAGSMIGALSAGAFLLLSAGW</sequence>
<reference evidence="9" key="1">
    <citation type="journal article" date="2019" name="Microbiol. Resour. Announc.">
        <title>Complete Genome Sequence of Rubrobacter xylanophilus Strain AA3-22, Isolated from Arima Onsen in Japan.</title>
        <authorList>
            <person name="Tomariguchi N."/>
            <person name="Miyazaki K."/>
        </authorList>
    </citation>
    <scope>NUCLEOTIDE SEQUENCE [LARGE SCALE GENOMIC DNA]</scope>
    <source>
        <strain evidence="9">AA3-22</strain>
    </source>
</reference>
<keyword evidence="5 7" id="KW-1133">Transmembrane helix</keyword>
<feature type="transmembrane region" description="Helical" evidence="7">
    <location>
        <begin position="117"/>
        <end position="143"/>
    </location>
</feature>